<dbReference type="AlphaFoldDB" id="I4EYI1"/>
<keyword evidence="2" id="KW-1185">Reference proteome</keyword>
<dbReference type="Proteomes" id="UP000006461">
    <property type="component" value="Chromosome"/>
</dbReference>
<accession>I4EYI1</accession>
<evidence type="ECO:0000313" key="2">
    <source>
        <dbReference type="Proteomes" id="UP000006461"/>
    </source>
</evidence>
<dbReference type="HOGENOM" id="CLU_2974459_0_0_11"/>
<protein>
    <submittedName>
        <fullName evidence="1">Uncharacterized protein</fullName>
    </submittedName>
</protein>
<organism evidence="1 2">
    <name type="scientific">Modestobacter italicus (strain DSM 44449 / CECT 9708 / BC 501)</name>
    <dbReference type="NCBI Taxonomy" id="2732864"/>
    <lineage>
        <taxon>Bacteria</taxon>
        <taxon>Bacillati</taxon>
        <taxon>Actinomycetota</taxon>
        <taxon>Actinomycetes</taxon>
        <taxon>Geodermatophilales</taxon>
        <taxon>Geodermatophilaceae</taxon>
        <taxon>Modestobacter</taxon>
    </lineage>
</organism>
<proteinExistence type="predicted"/>
<name>I4EYI1_MODI5</name>
<gene>
    <name evidence="1" type="ordered locus">MODMU_3018</name>
</gene>
<dbReference type="EMBL" id="FO203431">
    <property type="protein sequence ID" value="CCH88444.1"/>
    <property type="molecule type" value="Genomic_DNA"/>
</dbReference>
<sequence>MLLAERPANRYAPAETEQVQVQVLSDRVGRSAGRQSGFGVLRFLSAPSRPRPPGPRPW</sequence>
<dbReference type="KEGG" id="mmar:MODMU_3018"/>
<evidence type="ECO:0000313" key="1">
    <source>
        <dbReference type="EMBL" id="CCH88444.1"/>
    </source>
</evidence>
<reference evidence="1 2" key="1">
    <citation type="journal article" date="2012" name="J. Bacteriol.">
        <title>Genome Sequence of Radiation-Resistant Modestobacter marinus Strain BC501, a Representative Actinobacterium That Thrives on Calcareous Stone Surfaces.</title>
        <authorList>
            <person name="Normand P."/>
            <person name="Gury J."/>
            <person name="Pujic P."/>
            <person name="Chouaia B."/>
            <person name="Crotti E."/>
            <person name="Brusetti L."/>
            <person name="Daffonchio D."/>
            <person name="Vacherie B."/>
            <person name="Barbe V."/>
            <person name="Medigue C."/>
            <person name="Calteau A."/>
            <person name="Ghodhbane-Gtari F."/>
            <person name="Essoussi I."/>
            <person name="Nouioui I."/>
            <person name="Abbassi-Ghozzi I."/>
            <person name="Gtari M."/>
        </authorList>
    </citation>
    <scope>NUCLEOTIDE SEQUENCE [LARGE SCALE GENOMIC DNA]</scope>
    <source>
        <strain evidence="2">BC 501</strain>
    </source>
</reference>
<dbReference type="STRING" id="477641.MODMU_3018"/>